<keyword evidence="1" id="KW-0175">Coiled coil</keyword>
<dbReference type="EMBL" id="CM017327">
    <property type="protein sequence ID" value="KAE8099668.1"/>
    <property type="molecule type" value="Genomic_DNA"/>
</dbReference>
<reference evidence="2 3" key="1">
    <citation type="submission" date="2019-06" db="EMBL/GenBank/DDBJ databases">
        <title>A chromosomal-level reference genome of Carpinus fangiana (Coryloideae, Betulaceae).</title>
        <authorList>
            <person name="Yang X."/>
            <person name="Wang Z."/>
            <person name="Zhang L."/>
            <person name="Hao G."/>
            <person name="Liu J."/>
            <person name="Yang Y."/>
        </authorList>
    </citation>
    <scope>NUCLEOTIDE SEQUENCE [LARGE SCALE GENOMIC DNA]</scope>
    <source>
        <strain evidence="2">Cfa_2016G</strain>
        <tissue evidence="2">Leaf</tissue>
    </source>
</reference>
<dbReference type="AlphaFoldDB" id="A0A5N6RK07"/>
<sequence length="549" mass="61236">MATLFHFPTFLSLSSRKLLLAPQQEQYRLIWVTQEHPPQRRFTVCACSNKKPRGSRKVKSSAELCNDIREFVTAFGLPEDHVPSLKELLQHGRKDLANIVRRRGYKLIRELLANSIKSDIDGLDQKKSFDANLDAVSDHEDILTGQDNKVNNVVEDISSTEVSTLGNYSGSSCCDSDINSAEFRCVSVESSANSFLEENASCKMKGHNEKINTVAEDVSLSTEVTTMESSSSINPCLNTDDHSCVPVEFPVNSSLAEKASSKLQVPDEKVNNIVEDMPFSIEGTENYSWSSIPDLGLNNLKGMPTESSAIVSLEESPPYSLRDQHEKIKNIDQALDSDDDSCIPTVLSGNLSFEEKVAKFIQNGYLDMIDDNAYGLLNESVDEESNEFIQPQNMVLPCGEEHSENVLNGGNSATTLNDSTLTSKHVAPAAIVRHPHRDGLLSSERLMTTQLDKDLDTEESSKREEQAEINHLKFMLHQKELEFSRLKEQIEKEKLALSDLQTKAETEIRKAQKLISEKDEELHAAEESLSGLEEVPHMPFGLDHFHVPV</sequence>
<dbReference type="OrthoDB" id="531008at2759"/>
<dbReference type="PANTHER" id="PTHR47434">
    <property type="entry name" value="PROTEIN PTST HOMOLOG 3, CHLOROPLASTIC"/>
    <property type="match status" value="1"/>
</dbReference>
<gene>
    <name evidence="2" type="ORF">FH972_017627</name>
</gene>
<name>A0A5N6RK07_9ROSI</name>
<accession>A0A5N6RK07</accession>
<evidence type="ECO:0000313" key="3">
    <source>
        <dbReference type="Proteomes" id="UP000327013"/>
    </source>
</evidence>
<keyword evidence="3" id="KW-1185">Reference proteome</keyword>
<proteinExistence type="predicted"/>
<feature type="coiled-coil region" evidence="1">
    <location>
        <begin position="476"/>
        <end position="535"/>
    </location>
</feature>
<evidence type="ECO:0000256" key="1">
    <source>
        <dbReference type="SAM" id="Coils"/>
    </source>
</evidence>
<dbReference type="Proteomes" id="UP000327013">
    <property type="component" value="Chromosome 7"/>
</dbReference>
<evidence type="ECO:0000313" key="2">
    <source>
        <dbReference type="EMBL" id="KAE8099668.1"/>
    </source>
</evidence>
<organism evidence="2 3">
    <name type="scientific">Carpinus fangiana</name>
    <dbReference type="NCBI Taxonomy" id="176857"/>
    <lineage>
        <taxon>Eukaryota</taxon>
        <taxon>Viridiplantae</taxon>
        <taxon>Streptophyta</taxon>
        <taxon>Embryophyta</taxon>
        <taxon>Tracheophyta</taxon>
        <taxon>Spermatophyta</taxon>
        <taxon>Magnoliopsida</taxon>
        <taxon>eudicotyledons</taxon>
        <taxon>Gunneridae</taxon>
        <taxon>Pentapetalae</taxon>
        <taxon>rosids</taxon>
        <taxon>fabids</taxon>
        <taxon>Fagales</taxon>
        <taxon>Betulaceae</taxon>
        <taxon>Carpinus</taxon>
    </lineage>
</organism>
<dbReference type="PANTHER" id="PTHR47434:SF2">
    <property type="entry name" value="PROTEIN PTST HOMOLOG 3, CHLOROPLASTIC"/>
    <property type="match status" value="1"/>
</dbReference>
<protein>
    <submittedName>
        <fullName evidence="2">Uncharacterized protein</fullName>
    </submittedName>
</protein>